<name>A0A4P7MZ20_PYROR</name>
<evidence type="ECO:0000256" key="3">
    <source>
        <dbReference type="SAM" id="MobiDB-lite"/>
    </source>
</evidence>
<dbReference type="SUPFAM" id="SSF141091">
    <property type="entry name" value="L21p-like"/>
    <property type="match status" value="1"/>
</dbReference>
<evidence type="ECO:0000256" key="2">
    <source>
        <dbReference type="ARBA" id="ARBA00044129"/>
    </source>
</evidence>
<dbReference type="PANTHER" id="PTHR21349:SF0">
    <property type="entry name" value="LARGE RIBOSOMAL SUBUNIT PROTEIN BL21M"/>
    <property type="match status" value="1"/>
</dbReference>
<comment type="similarity">
    <text evidence="1">Belongs to the bacterial ribosomal protein bL21 family.</text>
</comment>
<dbReference type="OMA" id="FAPFRHI"/>
<organism evidence="4 5">
    <name type="scientific">Pyricularia oryzae</name>
    <name type="common">Rice blast fungus</name>
    <name type="synonym">Magnaporthe oryzae</name>
    <dbReference type="NCBI Taxonomy" id="318829"/>
    <lineage>
        <taxon>Eukaryota</taxon>
        <taxon>Fungi</taxon>
        <taxon>Dikarya</taxon>
        <taxon>Ascomycota</taxon>
        <taxon>Pezizomycotina</taxon>
        <taxon>Sordariomycetes</taxon>
        <taxon>Sordariomycetidae</taxon>
        <taxon>Magnaporthales</taxon>
        <taxon>Pyriculariaceae</taxon>
        <taxon>Pyricularia</taxon>
    </lineage>
</organism>
<evidence type="ECO:0000313" key="4">
    <source>
        <dbReference type="EMBL" id="QBZ55277.1"/>
    </source>
</evidence>
<dbReference type="GO" id="GO:0005762">
    <property type="term" value="C:mitochondrial large ribosomal subunit"/>
    <property type="evidence" value="ECO:0007669"/>
    <property type="project" value="TreeGrafter"/>
</dbReference>
<dbReference type="VEuPathDB" id="FungiDB:M_BR32_EuGene_00000351"/>
<dbReference type="GO" id="GO:0003735">
    <property type="term" value="F:structural constituent of ribosome"/>
    <property type="evidence" value="ECO:0007669"/>
    <property type="project" value="TreeGrafter"/>
</dbReference>
<feature type="compositionally biased region" description="Polar residues" evidence="3">
    <location>
        <begin position="77"/>
        <end position="88"/>
    </location>
</feature>
<dbReference type="Pfam" id="PF00829">
    <property type="entry name" value="Ribosomal_L21p"/>
    <property type="match status" value="1"/>
</dbReference>
<protein>
    <recommendedName>
        <fullName evidence="2">Large ribosomal subunit protein bL21m</fullName>
    </recommendedName>
</protein>
<proteinExistence type="inferred from homology"/>
<feature type="compositionally biased region" description="Low complexity" evidence="3">
    <location>
        <begin position="60"/>
        <end position="71"/>
    </location>
</feature>
<dbReference type="SMR" id="A0A4P7MZ20"/>
<sequence length="236" mass="25461">MNNTLLRCLGGLRSSVPRLAAPATSTLAPAASRLRLQHANWFNTSAPVAEQPSLAKAQQSNSSDATISASSLPPKPQTATDPSAAPQTALSSIPDLLPLLAAQPKHYITVHIHGKPYLVTPGDSVRLPFKMPGVLPGDTLRLDRATTIGSRDFTLQGKPYVSTDLFRCRATVIGTDSEPIRLKVVKKQRTRRAKTIKSKHFYTTIRISELKIVLPEEPAPKPVSAPGYSDTGIVWS</sequence>
<dbReference type="EMBL" id="CP034205">
    <property type="protein sequence ID" value="QBZ55277.1"/>
    <property type="molecule type" value="Genomic_DNA"/>
</dbReference>
<gene>
    <name evidence="4" type="ORF">PoMZ_00173</name>
</gene>
<dbReference type="Proteomes" id="UP000294847">
    <property type="component" value="Chromosome 2"/>
</dbReference>
<dbReference type="PANTHER" id="PTHR21349">
    <property type="entry name" value="50S RIBOSOMAL PROTEIN L21"/>
    <property type="match status" value="1"/>
</dbReference>
<dbReference type="AlphaFoldDB" id="A0A4P7MZ20"/>
<reference evidence="4 5" key="1">
    <citation type="journal article" date="2019" name="Mol. Biol. Evol.">
        <title>Blast fungal genomes show frequent chromosomal changes, gene gains and losses, and effector gene turnover.</title>
        <authorList>
            <person name="Gomez Luciano L.B."/>
            <person name="Jason Tsai I."/>
            <person name="Chuma I."/>
            <person name="Tosa Y."/>
            <person name="Chen Y.H."/>
            <person name="Li J.Y."/>
            <person name="Li M.Y."/>
            <person name="Jade Lu M.Y."/>
            <person name="Nakayashiki H."/>
            <person name="Li W.H."/>
        </authorList>
    </citation>
    <scope>NUCLEOTIDE SEQUENCE [LARGE SCALE GENOMIC DNA]</scope>
    <source>
        <strain evidence="4">MZ5-1-6</strain>
    </source>
</reference>
<dbReference type="InterPro" id="IPR036164">
    <property type="entry name" value="bL21-like_sf"/>
</dbReference>
<dbReference type="InterPro" id="IPR028909">
    <property type="entry name" value="bL21-like"/>
</dbReference>
<accession>A0A4P7MZ20</accession>
<evidence type="ECO:0000256" key="1">
    <source>
        <dbReference type="ARBA" id="ARBA00008563"/>
    </source>
</evidence>
<feature type="region of interest" description="Disordered" evidence="3">
    <location>
        <begin position="50"/>
        <end position="88"/>
    </location>
</feature>
<evidence type="ECO:0000313" key="5">
    <source>
        <dbReference type="Proteomes" id="UP000294847"/>
    </source>
</evidence>